<dbReference type="GO" id="GO:0005634">
    <property type="term" value="C:nucleus"/>
    <property type="evidence" value="ECO:0007669"/>
    <property type="project" value="TreeGrafter"/>
</dbReference>
<accession>A0A1R2C439</accession>
<dbReference type="PANTHER" id="PTHR46472">
    <property type="entry name" value="NUCLEOREDOXIN"/>
    <property type="match status" value="1"/>
</dbReference>
<comment type="caution">
    <text evidence="2">The sequence shown here is derived from an EMBL/GenBank/DDBJ whole genome shotgun (WGS) entry which is preliminary data.</text>
</comment>
<name>A0A1R2C439_9CILI</name>
<gene>
    <name evidence="2" type="ORF">SteCoe_15207</name>
</gene>
<evidence type="ECO:0000313" key="3">
    <source>
        <dbReference type="Proteomes" id="UP000187209"/>
    </source>
</evidence>
<dbReference type="Pfam" id="PF13905">
    <property type="entry name" value="Thioredoxin_8"/>
    <property type="match status" value="1"/>
</dbReference>
<protein>
    <recommendedName>
        <fullName evidence="1">Thioredoxin domain-containing protein</fullName>
    </recommendedName>
</protein>
<feature type="domain" description="Thioredoxin" evidence="1">
    <location>
        <begin position="1"/>
        <end position="140"/>
    </location>
</feature>
<reference evidence="2 3" key="1">
    <citation type="submission" date="2016-11" db="EMBL/GenBank/DDBJ databases">
        <title>The macronuclear genome of Stentor coeruleus: a giant cell with tiny introns.</title>
        <authorList>
            <person name="Slabodnick M."/>
            <person name="Ruby J.G."/>
            <person name="Reiff S.B."/>
            <person name="Swart E.C."/>
            <person name="Gosai S."/>
            <person name="Prabakaran S."/>
            <person name="Witkowska E."/>
            <person name="Larue G.E."/>
            <person name="Fisher S."/>
            <person name="Freeman R.M."/>
            <person name="Gunawardena J."/>
            <person name="Chu W."/>
            <person name="Stover N.A."/>
            <person name="Gregory B.D."/>
            <person name="Nowacki M."/>
            <person name="Derisi J."/>
            <person name="Roy S.W."/>
            <person name="Marshall W.F."/>
            <person name="Sood P."/>
        </authorList>
    </citation>
    <scope>NUCLEOTIDE SEQUENCE [LARGE SCALE GENOMIC DNA]</scope>
    <source>
        <strain evidence="2">WM001</strain>
    </source>
</reference>
<dbReference type="PANTHER" id="PTHR46472:SF1">
    <property type="entry name" value="NUCLEOREDOXIN"/>
    <property type="match status" value="1"/>
</dbReference>
<dbReference type="Proteomes" id="UP000187209">
    <property type="component" value="Unassembled WGS sequence"/>
</dbReference>
<evidence type="ECO:0000259" key="1">
    <source>
        <dbReference type="PROSITE" id="PS51352"/>
    </source>
</evidence>
<dbReference type="AlphaFoldDB" id="A0A1R2C439"/>
<dbReference type="GO" id="GO:0004791">
    <property type="term" value="F:thioredoxin-disulfide reductase (NADPH) activity"/>
    <property type="evidence" value="ECO:0007669"/>
    <property type="project" value="TreeGrafter"/>
</dbReference>
<keyword evidence="3" id="KW-1185">Reference proteome</keyword>
<dbReference type="InterPro" id="IPR012336">
    <property type="entry name" value="Thioredoxin-like_fold"/>
</dbReference>
<dbReference type="OrthoDB" id="409136at2759"/>
<evidence type="ECO:0000313" key="2">
    <source>
        <dbReference type="EMBL" id="OMJ83798.1"/>
    </source>
</evidence>
<dbReference type="GO" id="GO:0031397">
    <property type="term" value="P:negative regulation of protein ubiquitination"/>
    <property type="evidence" value="ECO:0007669"/>
    <property type="project" value="TreeGrafter"/>
</dbReference>
<sequence>MERILGDSLLGKQGSISTSVLSQADMILLYFSASWCPPCRQFTPVLANFYNQVNASRKQVEIIYVSWDQTIQQFTQYYDHMPWLAIPFDSTIIKDRLYESLAVNSVPTLILIDRTGRVVNRECRKEVAQNGVKALDAWRKALH</sequence>
<dbReference type="SUPFAM" id="SSF52833">
    <property type="entry name" value="Thioredoxin-like"/>
    <property type="match status" value="1"/>
</dbReference>
<dbReference type="Gene3D" id="3.40.30.10">
    <property type="entry name" value="Glutaredoxin"/>
    <property type="match status" value="1"/>
</dbReference>
<organism evidence="2 3">
    <name type="scientific">Stentor coeruleus</name>
    <dbReference type="NCBI Taxonomy" id="5963"/>
    <lineage>
        <taxon>Eukaryota</taxon>
        <taxon>Sar</taxon>
        <taxon>Alveolata</taxon>
        <taxon>Ciliophora</taxon>
        <taxon>Postciliodesmatophora</taxon>
        <taxon>Heterotrichea</taxon>
        <taxon>Heterotrichida</taxon>
        <taxon>Stentoridae</taxon>
        <taxon>Stentor</taxon>
    </lineage>
</organism>
<proteinExistence type="predicted"/>
<dbReference type="PROSITE" id="PS00194">
    <property type="entry name" value="THIOREDOXIN_1"/>
    <property type="match status" value="1"/>
</dbReference>
<dbReference type="InterPro" id="IPR017937">
    <property type="entry name" value="Thioredoxin_CS"/>
</dbReference>
<dbReference type="PROSITE" id="PS51352">
    <property type="entry name" value="THIOREDOXIN_2"/>
    <property type="match status" value="1"/>
</dbReference>
<dbReference type="GO" id="GO:0030178">
    <property type="term" value="P:negative regulation of Wnt signaling pathway"/>
    <property type="evidence" value="ECO:0007669"/>
    <property type="project" value="TreeGrafter"/>
</dbReference>
<dbReference type="CDD" id="cd02964">
    <property type="entry name" value="TryX_like_family"/>
    <property type="match status" value="1"/>
</dbReference>
<dbReference type="InterPro" id="IPR013766">
    <property type="entry name" value="Thioredoxin_domain"/>
</dbReference>
<dbReference type="EMBL" id="MPUH01000291">
    <property type="protein sequence ID" value="OMJ83798.1"/>
    <property type="molecule type" value="Genomic_DNA"/>
</dbReference>
<dbReference type="InterPro" id="IPR036249">
    <property type="entry name" value="Thioredoxin-like_sf"/>
</dbReference>